<feature type="compositionally biased region" description="Acidic residues" evidence="1">
    <location>
        <begin position="11"/>
        <end position="23"/>
    </location>
</feature>
<evidence type="ECO:0000313" key="3">
    <source>
        <dbReference type="Proteomes" id="UP000499080"/>
    </source>
</evidence>
<reference evidence="2 3" key="1">
    <citation type="journal article" date="2019" name="Sci. Rep.">
        <title>Orb-weaving spider Araneus ventricosus genome elucidates the spidroin gene catalogue.</title>
        <authorList>
            <person name="Kono N."/>
            <person name="Nakamura H."/>
            <person name="Ohtoshi R."/>
            <person name="Moran D.A.P."/>
            <person name="Shinohara A."/>
            <person name="Yoshida Y."/>
            <person name="Fujiwara M."/>
            <person name="Mori M."/>
            <person name="Tomita M."/>
            <person name="Arakawa K."/>
        </authorList>
    </citation>
    <scope>NUCLEOTIDE SEQUENCE [LARGE SCALE GENOMIC DNA]</scope>
</reference>
<proteinExistence type="predicted"/>
<organism evidence="2 3">
    <name type="scientific">Araneus ventricosus</name>
    <name type="common">Orbweaver spider</name>
    <name type="synonym">Epeira ventricosa</name>
    <dbReference type="NCBI Taxonomy" id="182803"/>
    <lineage>
        <taxon>Eukaryota</taxon>
        <taxon>Metazoa</taxon>
        <taxon>Ecdysozoa</taxon>
        <taxon>Arthropoda</taxon>
        <taxon>Chelicerata</taxon>
        <taxon>Arachnida</taxon>
        <taxon>Araneae</taxon>
        <taxon>Araneomorphae</taxon>
        <taxon>Entelegynae</taxon>
        <taxon>Araneoidea</taxon>
        <taxon>Araneidae</taxon>
        <taxon>Araneus</taxon>
    </lineage>
</organism>
<keyword evidence="3" id="KW-1185">Reference proteome</keyword>
<dbReference type="EMBL" id="BGPR01006898">
    <property type="protein sequence ID" value="GBN22743.1"/>
    <property type="molecule type" value="Genomic_DNA"/>
</dbReference>
<accession>A0A4Y2M8A5</accession>
<evidence type="ECO:0000256" key="1">
    <source>
        <dbReference type="SAM" id="MobiDB-lite"/>
    </source>
</evidence>
<protein>
    <submittedName>
        <fullName evidence="2">Uncharacterized protein</fullName>
    </submittedName>
</protein>
<dbReference type="Proteomes" id="UP000499080">
    <property type="component" value="Unassembled WGS sequence"/>
</dbReference>
<comment type="caution">
    <text evidence="2">The sequence shown here is derived from an EMBL/GenBank/DDBJ whole genome shotgun (WGS) entry which is preliminary data.</text>
</comment>
<evidence type="ECO:0000313" key="2">
    <source>
        <dbReference type="EMBL" id="GBN22743.1"/>
    </source>
</evidence>
<name>A0A4Y2M8A5_ARAVE</name>
<feature type="region of interest" description="Disordered" evidence="1">
    <location>
        <begin position="1"/>
        <end position="36"/>
    </location>
</feature>
<dbReference type="AlphaFoldDB" id="A0A4Y2M8A5"/>
<gene>
    <name evidence="2" type="ORF">AVEN_176210_1</name>
</gene>
<sequence>MAVTNEIGNDDKEDDDDDDDDTVDPPSQSLLTSQEPLQSVQSLWAFFSSLSSTNDDHFRALDSMQTLISRRTALEFGRLIVNKERNYFSPQAPETARVQASVEWGGLRRDRAHRVNRSESEFKSMLSLHHKS</sequence>
<feature type="compositionally biased region" description="Polar residues" evidence="1">
    <location>
        <begin position="25"/>
        <end position="36"/>
    </location>
</feature>